<sequence>MRRLVALLATILTGAMVLTGCVDIPESSSPQPIQAFDRKRPTNVVPAPKQSDDPETVARNFVKAMSDPTAGHRSARKFLTPAASQSWDDQGEMTVMRNLGVTIDERTENAVRLRITGDKTGVLSAEGTLRPEAGSLVIAVSLSRIKGAWRVSGDVPSGTVTDASQFLTAYRQVDLFFPDRTMTRLVADPRWLFGAEPEPSAVVNRLLGGPTTVLDGAVAVGAARGVNLLGPVTSSNDVLTVPLGNVTDSDAKSRTVLAAQIVWTLDYAGISGTYRITADGAALVSGRDEGWRSADVSSFEPDPVRKDSPLHLVRNGALTRLTGNRAVAVRGDFGTMRDISAAAVSADLSQAAAVVDRGGRRTLMVGPYDGRAVEAADGATMTTPSYGAATDTGYVAVDGRPYQWIYDAASGSARSGPLDASAVAAVAPGPITDMQVSPDGVRVALIVGGRVLMAVISVNDRGVPSLTGVYPLTPDLVGEAVGVAWSTTKTLYIARRGEDTPVWRASIAGTQSSELVSGNLKPPVVQIAASGTTVYVSDNRGVQQISTGQVRPDQYWTAVGPDAGHGTVPVVPGR</sequence>
<evidence type="ECO:0000256" key="1">
    <source>
        <dbReference type="SAM" id="SignalP"/>
    </source>
</evidence>
<dbReference type="SUPFAM" id="SSF82171">
    <property type="entry name" value="DPP6 N-terminal domain-like"/>
    <property type="match status" value="1"/>
</dbReference>
<keyword evidence="4" id="KW-1185">Reference proteome</keyword>
<organism evidence="3 4">
    <name type="scientific">Gordonia phthalatica</name>
    <dbReference type="NCBI Taxonomy" id="1136941"/>
    <lineage>
        <taxon>Bacteria</taxon>
        <taxon>Bacillati</taxon>
        <taxon>Actinomycetota</taxon>
        <taxon>Actinomycetes</taxon>
        <taxon>Mycobacteriales</taxon>
        <taxon>Gordoniaceae</taxon>
        <taxon>Gordonia</taxon>
    </lineage>
</organism>
<keyword evidence="3" id="KW-0449">Lipoprotein</keyword>
<name>A0A0N9N462_9ACTN</name>
<dbReference type="InterPro" id="IPR018910">
    <property type="entry name" value="LpqB_C"/>
</dbReference>
<evidence type="ECO:0000259" key="2">
    <source>
        <dbReference type="SMART" id="SM00909"/>
    </source>
</evidence>
<proteinExistence type="predicted"/>
<dbReference type="RefSeq" id="WP_062393675.1">
    <property type="nucleotide sequence ID" value="NZ_CP011853.1"/>
</dbReference>
<evidence type="ECO:0000313" key="3">
    <source>
        <dbReference type="EMBL" id="ALG85589.1"/>
    </source>
</evidence>
<dbReference type="EMBL" id="CP011853">
    <property type="protein sequence ID" value="ALG85589.1"/>
    <property type="molecule type" value="Genomic_DNA"/>
</dbReference>
<dbReference type="PROSITE" id="PS51257">
    <property type="entry name" value="PROKAR_LIPOPROTEIN"/>
    <property type="match status" value="1"/>
</dbReference>
<protein>
    <submittedName>
        <fullName evidence="3">Lipoprotein LpqB</fullName>
    </submittedName>
</protein>
<dbReference type="InterPro" id="IPR019606">
    <property type="entry name" value="GerMN"/>
</dbReference>
<dbReference type="PATRIC" id="fig|1136941.3.peg.3121"/>
<dbReference type="OrthoDB" id="3226781at2"/>
<dbReference type="STRING" id="1136941.ACH46_15285"/>
<accession>A0A0N9N462</accession>
<reference evidence="4" key="1">
    <citation type="submission" date="2015-06" db="EMBL/GenBank/DDBJ databases">
        <title>Complete genome sequence and metabolic analysis of phthalate degradation pathway in Gordonia sp. QH-11.</title>
        <authorList>
            <person name="Jin D."/>
            <person name="Kong X."/>
            <person name="Bai Z."/>
        </authorList>
    </citation>
    <scope>NUCLEOTIDE SEQUENCE [LARGE SCALE GENOMIC DNA]</scope>
    <source>
        <strain evidence="4">QH-11</strain>
    </source>
</reference>
<reference evidence="3 4" key="2">
    <citation type="journal article" date="2017" name="Int. J. Syst. Evol. Microbiol.">
        <title>Gordonia phthalatica sp. nov., a di-n-butyl phthalate-degrading bacterium isolated from activated sludge.</title>
        <authorList>
            <person name="Jin D."/>
            <person name="Kong X."/>
            <person name="Jia M."/>
            <person name="Yu X."/>
            <person name="Wang X."/>
            <person name="Zhuang X."/>
            <person name="Deng Y."/>
            <person name="Bai Z."/>
        </authorList>
    </citation>
    <scope>NUCLEOTIDE SEQUENCE [LARGE SCALE GENOMIC DNA]</scope>
    <source>
        <strain evidence="3 4">QH-11</strain>
    </source>
</reference>
<dbReference type="SMART" id="SM00909">
    <property type="entry name" value="Germane"/>
    <property type="match status" value="1"/>
</dbReference>
<keyword evidence="1" id="KW-0732">Signal</keyword>
<feature type="chain" id="PRO_5038353342" evidence="1">
    <location>
        <begin position="20"/>
        <end position="574"/>
    </location>
</feature>
<dbReference type="Pfam" id="PF10646">
    <property type="entry name" value="Germane"/>
    <property type="match status" value="1"/>
</dbReference>
<dbReference type="InterPro" id="IPR059026">
    <property type="entry name" value="LpqB_N"/>
</dbReference>
<evidence type="ECO:0000313" key="4">
    <source>
        <dbReference type="Proteomes" id="UP000063789"/>
    </source>
</evidence>
<feature type="domain" description="GerMN" evidence="2">
    <location>
        <begin position="199"/>
        <end position="287"/>
    </location>
</feature>
<dbReference type="KEGG" id="goq:ACH46_15285"/>
<dbReference type="Pfam" id="PF25976">
    <property type="entry name" value="LpqB_N"/>
    <property type="match status" value="1"/>
</dbReference>
<dbReference type="AlphaFoldDB" id="A0A0N9N462"/>
<gene>
    <name evidence="3" type="ORF">ACH46_15285</name>
</gene>
<dbReference type="Proteomes" id="UP000063789">
    <property type="component" value="Chromosome"/>
</dbReference>
<feature type="signal peptide" evidence="1">
    <location>
        <begin position="1"/>
        <end position="19"/>
    </location>
</feature>
<dbReference type="Pfam" id="PF10647">
    <property type="entry name" value="Gmad1"/>
    <property type="match status" value="1"/>
</dbReference>